<name>A0A3Q7IX54_SOLLC</name>
<accession>A0A3Q7IX54</accession>
<keyword evidence="2" id="KW-1185">Reference proteome</keyword>
<dbReference type="STRING" id="4081.A0A3Q7IX54"/>
<sequence length="135" mass="15276">MLAHRLKTVDNGDVSEDGEIDESINENDETLMLPYRNSLHSLLSESNIQLPKKVSQSSKEPSVVESAKVGERFSRMLSSFDDVHMLAHRLKTVDNGDVSEDGEIDESINENDEDSCQRRREWAEKASNMASYFLV</sequence>
<dbReference type="AlphaFoldDB" id="A0A3Q7IX54"/>
<reference evidence="1" key="1">
    <citation type="journal article" date="2012" name="Nature">
        <title>The tomato genome sequence provides insights into fleshy fruit evolution.</title>
        <authorList>
            <consortium name="Tomato Genome Consortium"/>
        </authorList>
    </citation>
    <scope>NUCLEOTIDE SEQUENCE [LARGE SCALE GENOMIC DNA]</scope>
    <source>
        <strain evidence="1">cv. Heinz 1706</strain>
    </source>
</reference>
<reference evidence="1" key="2">
    <citation type="submission" date="2019-01" db="UniProtKB">
        <authorList>
            <consortium name="EnsemblPlants"/>
        </authorList>
    </citation>
    <scope>IDENTIFICATION</scope>
    <source>
        <strain evidence="1">cv. Heinz 1706</strain>
    </source>
</reference>
<protein>
    <submittedName>
        <fullName evidence="1">Uncharacterized protein</fullName>
    </submittedName>
</protein>
<dbReference type="Proteomes" id="UP000004994">
    <property type="component" value="Chromosome 11"/>
</dbReference>
<dbReference type="EnsemblPlants" id="Solyc11g044570.2.1">
    <property type="protein sequence ID" value="Solyc11g044570.2.1"/>
    <property type="gene ID" value="Solyc11g044570.2"/>
</dbReference>
<proteinExistence type="predicted"/>
<evidence type="ECO:0000313" key="1">
    <source>
        <dbReference type="EnsemblPlants" id="Solyc11g044570.2.1"/>
    </source>
</evidence>
<organism evidence="1">
    <name type="scientific">Solanum lycopersicum</name>
    <name type="common">Tomato</name>
    <name type="synonym">Lycopersicon esculentum</name>
    <dbReference type="NCBI Taxonomy" id="4081"/>
    <lineage>
        <taxon>Eukaryota</taxon>
        <taxon>Viridiplantae</taxon>
        <taxon>Streptophyta</taxon>
        <taxon>Embryophyta</taxon>
        <taxon>Tracheophyta</taxon>
        <taxon>Spermatophyta</taxon>
        <taxon>Magnoliopsida</taxon>
        <taxon>eudicotyledons</taxon>
        <taxon>Gunneridae</taxon>
        <taxon>Pentapetalae</taxon>
        <taxon>asterids</taxon>
        <taxon>lamiids</taxon>
        <taxon>Solanales</taxon>
        <taxon>Solanaceae</taxon>
        <taxon>Solanoideae</taxon>
        <taxon>Solaneae</taxon>
        <taxon>Solanum</taxon>
        <taxon>Solanum subgen. Lycopersicon</taxon>
    </lineage>
</organism>
<evidence type="ECO:0000313" key="2">
    <source>
        <dbReference type="Proteomes" id="UP000004994"/>
    </source>
</evidence>
<dbReference type="Gramene" id="Solyc11g044570.2.1">
    <property type="protein sequence ID" value="Solyc11g044570.2.1"/>
    <property type="gene ID" value="Solyc11g044570.2"/>
</dbReference>
<dbReference type="InParanoid" id="A0A3Q7IX54"/>